<protein>
    <submittedName>
        <fullName evidence="3">Uncharacterized protein</fullName>
    </submittedName>
</protein>
<keyword evidence="2" id="KW-1133">Transmembrane helix</keyword>
<dbReference type="EMBL" id="JAGFVQ010000011">
    <property type="protein sequence ID" value="MBO4140146.1"/>
    <property type="molecule type" value="Genomic_DNA"/>
</dbReference>
<proteinExistence type="predicted"/>
<evidence type="ECO:0000313" key="3">
    <source>
        <dbReference type="EMBL" id="MBO4140146.1"/>
    </source>
</evidence>
<dbReference type="Proteomes" id="UP000669887">
    <property type="component" value="Unassembled WGS sequence"/>
</dbReference>
<sequence length="217" mass="23598">MPEVLTVLVGPLVGGVLTLAGIGWNQRSSRRLQQRADQAALNDKIEMVSGELIAAVFDLRMVMATQQPQWNSWQPRLMALGRAFVEFQAGQHSSGLAHGAVMASRVVEAFHERSKVAAETVLGVPVQRLTTAISRAVLLPDEAVTAAATELGVVAMEAMGAYAADSLYRPKAATARRLAADTALEEAVGALTQAVRQRRDQPPAPRRQRRWRRRRSA</sequence>
<feature type="transmembrane region" description="Helical" evidence="2">
    <location>
        <begin position="6"/>
        <end position="25"/>
    </location>
</feature>
<keyword evidence="2" id="KW-0812">Transmembrane</keyword>
<name>A0AAW4JMW1_9ACTN</name>
<evidence type="ECO:0000256" key="2">
    <source>
        <dbReference type="SAM" id="Phobius"/>
    </source>
</evidence>
<dbReference type="RefSeq" id="WP_208576807.1">
    <property type="nucleotide sequence ID" value="NZ_JAGFVQ010000011.1"/>
</dbReference>
<reference evidence="3" key="1">
    <citation type="submission" date="2021-03" db="EMBL/GenBank/DDBJ databases">
        <title>X isolated from Micromonospora tulbaghiae.</title>
        <authorList>
            <person name="Stennett H.L."/>
        </authorList>
    </citation>
    <scope>NUCLEOTIDE SEQUENCE</scope>
    <source>
        <strain evidence="3">28M1-20</strain>
    </source>
</reference>
<keyword evidence="2" id="KW-0472">Membrane</keyword>
<evidence type="ECO:0000313" key="4">
    <source>
        <dbReference type="Proteomes" id="UP000669887"/>
    </source>
</evidence>
<comment type="caution">
    <text evidence="3">The sequence shown here is derived from an EMBL/GenBank/DDBJ whole genome shotgun (WGS) entry which is preliminary data.</text>
</comment>
<dbReference type="AlphaFoldDB" id="A0AAW4JMW1"/>
<evidence type="ECO:0000256" key="1">
    <source>
        <dbReference type="SAM" id="MobiDB-lite"/>
    </source>
</evidence>
<accession>A0AAW4JMW1</accession>
<gene>
    <name evidence="3" type="ORF">J5U46_08330</name>
</gene>
<feature type="region of interest" description="Disordered" evidence="1">
    <location>
        <begin position="193"/>
        <end position="217"/>
    </location>
</feature>
<feature type="compositionally biased region" description="Basic residues" evidence="1">
    <location>
        <begin position="206"/>
        <end position="217"/>
    </location>
</feature>
<organism evidence="3 4">
    <name type="scientific">Micromonospora tulbaghiae</name>
    <dbReference type="NCBI Taxonomy" id="479978"/>
    <lineage>
        <taxon>Bacteria</taxon>
        <taxon>Bacillati</taxon>
        <taxon>Actinomycetota</taxon>
        <taxon>Actinomycetes</taxon>
        <taxon>Micromonosporales</taxon>
        <taxon>Micromonosporaceae</taxon>
        <taxon>Micromonospora</taxon>
    </lineage>
</organism>